<accession>A0A7W3IRK3</accession>
<feature type="binding site" evidence="9">
    <location>
        <position position="154"/>
    </location>
    <ligand>
        <name>ATP</name>
        <dbReference type="ChEBI" id="CHEBI:30616"/>
    </ligand>
</feature>
<dbReference type="FunFam" id="3.40.1160.10:FF:000001">
    <property type="entry name" value="Uridylate kinase"/>
    <property type="match status" value="1"/>
</dbReference>
<dbReference type="GO" id="GO:0044210">
    <property type="term" value="P:'de novo' CTP biosynthetic process"/>
    <property type="evidence" value="ECO:0007669"/>
    <property type="project" value="UniProtKB-UniRule"/>
</dbReference>
<comment type="function">
    <text evidence="9">Catalyzes the reversible phosphorylation of UMP to UDP.</text>
</comment>
<comment type="subunit">
    <text evidence="9">Homohexamer.</text>
</comment>
<dbReference type="SUPFAM" id="SSF53633">
    <property type="entry name" value="Carbamate kinase-like"/>
    <property type="match status" value="1"/>
</dbReference>
<dbReference type="GO" id="GO:0005737">
    <property type="term" value="C:cytoplasm"/>
    <property type="evidence" value="ECO:0007669"/>
    <property type="project" value="UniProtKB-SubCell"/>
</dbReference>
<dbReference type="HAMAP" id="MF_01220_B">
    <property type="entry name" value="PyrH_B"/>
    <property type="match status" value="1"/>
</dbReference>
<feature type="region of interest" description="Involved in allosteric activation by GTP" evidence="9">
    <location>
        <begin position="119"/>
        <end position="124"/>
    </location>
</feature>
<keyword evidence="3 9" id="KW-0808">Transferase</keyword>
<sequence length="341" mass="36959">MFDGQQSVNLDPETEFLFRFAHCGLVRGFALLHQSARKDQPLSEPVEGLDHEDPITWIANDDAGSDQVAWVRHGAVLPAAPRSITGAAVLVDDLVRMKESLVSRYQRVVLKLSGEALAGSSGWGVEPDRLAHLSEEVLAVHDLGIQVAVVVGGGNYFRGRMAEGWGIGRAEADNIGMLGTVMNALMLRGALTGRTGADVRVMTAVPIQSVAEPFIRLRAISHLEQGRIVILAGGIGQPYVTTDYPSVQRALELDADALLVAKRDIDAVYDKDPNLHDDAVRFDRLTYQEAVARGIKVMDTSAFVLAGEQGLTMHIFDVAQQQLMRRICLGENIGTLITASD</sequence>
<feature type="binding site" evidence="9">
    <location>
        <position position="158"/>
    </location>
    <ligand>
        <name>ATP</name>
        <dbReference type="ChEBI" id="CHEBI:30616"/>
    </ligand>
</feature>
<feature type="binding site" evidence="9">
    <location>
        <begin position="235"/>
        <end position="242"/>
    </location>
    <ligand>
        <name>UMP</name>
        <dbReference type="ChEBI" id="CHEBI:57865"/>
    </ligand>
</feature>
<dbReference type="GO" id="GO:0033862">
    <property type="term" value="F:UMP kinase activity"/>
    <property type="evidence" value="ECO:0007669"/>
    <property type="project" value="UniProtKB-EC"/>
</dbReference>
<evidence type="ECO:0000256" key="9">
    <source>
        <dbReference type="HAMAP-Rule" id="MF_01220"/>
    </source>
</evidence>
<dbReference type="EC" id="2.7.4.22" evidence="9"/>
<evidence type="ECO:0000259" key="10">
    <source>
        <dbReference type="Pfam" id="PF00696"/>
    </source>
</evidence>
<dbReference type="InterPro" id="IPR001048">
    <property type="entry name" value="Asp/Glu/Uridylate_kinase"/>
</dbReference>
<proteinExistence type="inferred from homology"/>
<comment type="similarity">
    <text evidence="2 9">Belongs to the UMP kinase family.</text>
</comment>
<feature type="domain" description="Aspartate/glutamate/uridylate kinase" evidence="10">
    <location>
        <begin position="106"/>
        <end position="317"/>
    </location>
</feature>
<comment type="caution">
    <text evidence="9">Lacks conserved residue(s) required for the propagation of feature annotation.</text>
</comment>
<dbReference type="CDD" id="cd04254">
    <property type="entry name" value="AAK_UMPK-PyrH-Ec"/>
    <property type="match status" value="1"/>
</dbReference>
<dbReference type="NCBIfam" id="TIGR02075">
    <property type="entry name" value="pyrH_bact"/>
    <property type="match status" value="1"/>
</dbReference>
<comment type="catalytic activity">
    <reaction evidence="8 9">
        <text>UMP + ATP = UDP + ADP</text>
        <dbReference type="Rhea" id="RHEA:24400"/>
        <dbReference type="ChEBI" id="CHEBI:30616"/>
        <dbReference type="ChEBI" id="CHEBI:57865"/>
        <dbReference type="ChEBI" id="CHEBI:58223"/>
        <dbReference type="ChEBI" id="CHEBI:456216"/>
        <dbReference type="EC" id="2.7.4.22"/>
    </reaction>
</comment>
<evidence type="ECO:0000256" key="5">
    <source>
        <dbReference type="ARBA" id="ARBA00022777"/>
    </source>
</evidence>
<dbReference type="EMBL" id="JACGWT010000002">
    <property type="protein sequence ID" value="MBA8793969.1"/>
    <property type="molecule type" value="Genomic_DNA"/>
</dbReference>
<evidence type="ECO:0000313" key="11">
    <source>
        <dbReference type="EMBL" id="MBA8793969.1"/>
    </source>
</evidence>
<dbReference type="PANTHER" id="PTHR42833">
    <property type="entry name" value="URIDYLATE KINASE"/>
    <property type="match status" value="1"/>
</dbReference>
<dbReference type="Gene3D" id="3.40.1160.10">
    <property type="entry name" value="Acetylglutamate kinase-like"/>
    <property type="match status" value="1"/>
</dbReference>
<feature type="binding site" evidence="9">
    <location>
        <begin position="111"/>
        <end position="114"/>
    </location>
    <ligand>
        <name>ATP</name>
        <dbReference type="ChEBI" id="CHEBI:30616"/>
    </ligand>
</feature>
<keyword evidence="7 9" id="KW-0665">Pyrimidine biosynthesis</keyword>
<evidence type="ECO:0000256" key="3">
    <source>
        <dbReference type="ARBA" id="ARBA00022679"/>
    </source>
</evidence>
<comment type="activity regulation">
    <text evidence="9">Allosterically activated by GTP. Inhibited by UTP.</text>
</comment>
<keyword evidence="9" id="KW-0963">Cytoplasm</keyword>
<keyword evidence="9" id="KW-0021">Allosteric enzyme</keyword>
<dbReference type="InterPro" id="IPR036393">
    <property type="entry name" value="AceGlu_kinase-like_sf"/>
</dbReference>
<keyword evidence="4 9" id="KW-0547">Nucleotide-binding</keyword>
<organism evidence="11 12">
    <name type="scientific">Microlunatus kandeliicorticis</name>
    <dbReference type="NCBI Taxonomy" id="1759536"/>
    <lineage>
        <taxon>Bacteria</taxon>
        <taxon>Bacillati</taxon>
        <taxon>Actinomycetota</taxon>
        <taxon>Actinomycetes</taxon>
        <taxon>Propionibacteriales</taxon>
        <taxon>Propionibacteriaceae</taxon>
        <taxon>Microlunatus</taxon>
    </lineage>
</organism>
<evidence type="ECO:0000256" key="7">
    <source>
        <dbReference type="ARBA" id="ARBA00022975"/>
    </source>
</evidence>
<evidence type="ECO:0000256" key="8">
    <source>
        <dbReference type="ARBA" id="ARBA00047767"/>
    </source>
</evidence>
<evidence type="ECO:0000256" key="6">
    <source>
        <dbReference type="ARBA" id="ARBA00022840"/>
    </source>
</evidence>
<comment type="pathway">
    <text evidence="1 9">Pyrimidine metabolism; CTP biosynthesis via de novo pathway; UDP from UMP (UMPK route): step 1/1.</text>
</comment>
<keyword evidence="5 9" id="KW-0418">Kinase</keyword>
<dbReference type="GO" id="GO:0006225">
    <property type="term" value="P:UDP biosynthetic process"/>
    <property type="evidence" value="ECO:0007669"/>
    <property type="project" value="TreeGrafter"/>
</dbReference>
<dbReference type="Proteomes" id="UP000523079">
    <property type="component" value="Unassembled WGS sequence"/>
</dbReference>
<evidence type="ECO:0000256" key="4">
    <source>
        <dbReference type="ARBA" id="ARBA00022741"/>
    </source>
</evidence>
<dbReference type="GO" id="GO:0005524">
    <property type="term" value="F:ATP binding"/>
    <property type="evidence" value="ECO:0007669"/>
    <property type="project" value="UniProtKB-KW"/>
</dbReference>
<dbReference type="PANTHER" id="PTHR42833:SF4">
    <property type="entry name" value="URIDYLATE KINASE PUMPKIN, CHLOROPLASTIC"/>
    <property type="match status" value="1"/>
</dbReference>
<dbReference type="Pfam" id="PF00696">
    <property type="entry name" value="AA_kinase"/>
    <property type="match status" value="1"/>
</dbReference>
<evidence type="ECO:0000256" key="1">
    <source>
        <dbReference type="ARBA" id="ARBA00004791"/>
    </source>
</evidence>
<dbReference type="InterPro" id="IPR015963">
    <property type="entry name" value="Uridylate_kinase_bac"/>
</dbReference>
<feature type="binding site" evidence="9">
    <location>
        <position position="173"/>
    </location>
    <ligand>
        <name>UMP</name>
        <dbReference type="ChEBI" id="CHEBI:57865"/>
    </ligand>
</feature>
<feature type="binding site" evidence="9">
    <location>
        <position position="269"/>
    </location>
    <ligand>
        <name>ATP</name>
        <dbReference type="ChEBI" id="CHEBI:30616"/>
    </ligand>
</feature>
<reference evidence="11 12" key="1">
    <citation type="submission" date="2020-07" db="EMBL/GenBank/DDBJ databases">
        <title>Sequencing the genomes of 1000 actinobacteria strains.</title>
        <authorList>
            <person name="Klenk H.-P."/>
        </authorList>
    </citation>
    <scope>NUCLEOTIDE SEQUENCE [LARGE SCALE GENOMIC DNA]</scope>
    <source>
        <strain evidence="11 12">DSM 100723</strain>
    </source>
</reference>
<dbReference type="AlphaFoldDB" id="A0A7W3IRK3"/>
<name>A0A7W3IRK3_9ACTN</name>
<feature type="binding site" evidence="9">
    <location>
        <position position="153"/>
    </location>
    <ligand>
        <name>UMP</name>
        <dbReference type="ChEBI" id="CHEBI:57865"/>
    </ligand>
</feature>
<dbReference type="UniPathway" id="UPA00159">
    <property type="reaction ID" value="UER00275"/>
</dbReference>
<keyword evidence="6 9" id="KW-0067">ATP-binding</keyword>
<comment type="caution">
    <text evidence="11">The sequence shown here is derived from an EMBL/GenBank/DDBJ whole genome shotgun (WGS) entry which is preliminary data.</text>
</comment>
<keyword evidence="12" id="KW-1185">Reference proteome</keyword>
<evidence type="ECO:0000313" key="12">
    <source>
        <dbReference type="Proteomes" id="UP000523079"/>
    </source>
</evidence>
<evidence type="ECO:0000256" key="2">
    <source>
        <dbReference type="ARBA" id="ARBA00007614"/>
    </source>
</evidence>
<comment type="subcellular location">
    <subcellularLocation>
        <location evidence="9">Cytoplasm</location>
    </subcellularLocation>
</comment>
<feature type="binding site" evidence="9">
    <location>
        <position position="272"/>
    </location>
    <ligand>
        <name>ATP</name>
        <dbReference type="ChEBI" id="CHEBI:30616"/>
    </ligand>
</feature>
<gene>
    <name evidence="9" type="primary">pyrH</name>
    <name evidence="11" type="ORF">FHX74_001574</name>
</gene>
<protein>
    <recommendedName>
        <fullName evidence="9">Uridylate kinase</fullName>
        <shortName evidence="9">UK</shortName>
        <ecNumber evidence="9">2.7.4.22</ecNumber>
    </recommendedName>
    <alternativeName>
        <fullName evidence="9">Uridine monophosphate kinase</fullName>
        <shortName evidence="9">UMP kinase</shortName>
        <shortName evidence="9">UMPK</shortName>
    </alternativeName>
</protein>